<comment type="caution">
    <text evidence="1">The sequence shown here is derived from an EMBL/GenBank/DDBJ whole genome shotgun (WGS) entry which is preliminary data.</text>
</comment>
<evidence type="ECO:0000313" key="1">
    <source>
        <dbReference type="EMBL" id="RIA93429.1"/>
    </source>
</evidence>
<dbReference type="STRING" id="658196.A0A397T7Z5"/>
<dbReference type="Proteomes" id="UP000265703">
    <property type="component" value="Unassembled WGS sequence"/>
</dbReference>
<gene>
    <name evidence="1" type="ORF">C1645_762481</name>
</gene>
<dbReference type="OrthoDB" id="10464810at2759"/>
<sequence length="81" mass="9826">MSFNQFFDNVHCYLDTINLQNYTWFEPILDYIERSNNHLKFLGMGLKKSRNEEELNLLRRIKDKGVEIAEFNSIYRVTDYI</sequence>
<accession>A0A397T7Z5</accession>
<reference evidence="1 2" key="1">
    <citation type="submission" date="2018-06" db="EMBL/GenBank/DDBJ databases">
        <title>Comparative genomics reveals the genomic features of Rhizophagus irregularis, R. cerebriforme, R. diaphanum and Gigaspora rosea, and their symbiotic lifestyle signature.</title>
        <authorList>
            <person name="Morin E."/>
            <person name="San Clemente H."/>
            <person name="Chen E.C.H."/>
            <person name="De La Providencia I."/>
            <person name="Hainaut M."/>
            <person name="Kuo A."/>
            <person name="Kohler A."/>
            <person name="Murat C."/>
            <person name="Tang N."/>
            <person name="Roy S."/>
            <person name="Loubradou J."/>
            <person name="Henrissat B."/>
            <person name="Grigoriev I.V."/>
            <person name="Corradi N."/>
            <person name="Roux C."/>
            <person name="Martin F.M."/>
        </authorList>
    </citation>
    <scope>NUCLEOTIDE SEQUENCE [LARGE SCALE GENOMIC DNA]</scope>
    <source>
        <strain evidence="1 2">DAOM 227022</strain>
    </source>
</reference>
<organism evidence="1 2">
    <name type="scientific">Glomus cerebriforme</name>
    <dbReference type="NCBI Taxonomy" id="658196"/>
    <lineage>
        <taxon>Eukaryota</taxon>
        <taxon>Fungi</taxon>
        <taxon>Fungi incertae sedis</taxon>
        <taxon>Mucoromycota</taxon>
        <taxon>Glomeromycotina</taxon>
        <taxon>Glomeromycetes</taxon>
        <taxon>Glomerales</taxon>
        <taxon>Glomeraceae</taxon>
        <taxon>Glomus</taxon>
    </lineage>
</organism>
<protein>
    <submittedName>
        <fullName evidence="1">Uncharacterized protein</fullName>
    </submittedName>
</protein>
<name>A0A397T7Z5_9GLOM</name>
<proteinExistence type="predicted"/>
<dbReference type="EMBL" id="QKYT01000104">
    <property type="protein sequence ID" value="RIA93429.1"/>
    <property type="molecule type" value="Genomic_DNA"/>
</dbReference>
<evidence type="ECO:0000313" key="2">
    <source>
        <dbReference type="Proteomes" id="UP000265703"/>
    </source>
</evidence>
<keyword evidence="2" id="KW-1185">Reference proteome</keyword>
<dbReference type="AlphaFoldDB" id="A0A397T7Z5"/>